<evidence type="ECO:0000259" key="1">
    <source>
        <dbReference type="Pfam" id="PF01551"/>
    </source>
</evidence>
<dbReference type="GO" id="GO:0004222">
    <property type="term" value="F:metalloendopeptidase activity"/>
    <property type="evidence" value="ECO:0007669"/>
    <property type="project" value="TreeGrafter"/>
</dbReference>
<name>A0A364XYB4_9BACT</name>
<keyword evidence="3" id="KW-1185">Reference proteome</keyword>
<reference evidence="2 3" key="1">
    <citation type="submission" date="2018-06" db="EMBL/GenBank/DDBJ databases">
        <title>Chryseolinea flavus sp. nov., a member of the phylum Bacteroidetes isolated from soil.</title>
        <authorList>
            <person name="Li Y."/>
            <person name="Wang J."/>
        </authorList>
    </citation>
    <scope>NUCLEOTIDE SEQUENCE [LARGE SCALE GENOMIC DNA]</scope>
    <source>
        <strain evidence="2 3">SDU1-6</strain>
    </source>
</reference>
<dbReference type="OrthoDB" id="9810477at2"/>
<dbReference type="InterPro" id="IPR011055">
    <property type="entry name" value="Dup_hybrid_motif"/>
</dbReference>
<feature type="domain" description="M23ase beta-sheet core" evidence="1">
    <location>
        <begin position="195"/>
        <end position="287"/>
    </location>
</feature>
<dbReference type="Gene3D" id="2.30.30.40">
    <property type="entry name" value="SH3 Domains"/>
    <property type="match status" value="1"/>
</dbReference>
<evidence type="ECO:0000313" key="2">
    <source>
        <dbReference type="EMBL" id="RAV99254.1"/>
    </source>
</evidence>
<dbReference type="SUPFAM" id="SSF51261">
    <property type="entry name" value="Duplicated hybrid motif"/>
    <property type="match status" value="1"/>
</dbReference>
<evidence type="ECO:0000313" key="3">
    <source>
        <dbReference type="Proteomes" id="UP000251889"/>
    </source>
</evidence>
<dbReference type="AlphaFoldDB" id="A0A364XYB4"/>
<dbReference type="PANTHER" id="PTHR21666:SF268">
    <property type="entry name" value="PEPTIDASE M23 DOMAIN-CONTAINING PROTEIN"/>
    <property type="match status" value="1"/>
</dbReference>
<dbReference type="Pfam" id="PF01551">
    <property type="entry name" value="Peptidase_M23"/>
    <property type="match status" value="1"/>
</dbReference>
<organism evidence="2 3">
    <name type="scientific">Pseudochryseolinea flava</name>
    <dbReference type="NCBI Taxonomy" id="2059302"/>
    <lineage>
        <taxon>Bacteria</taxon>
        <taxon>Pseudomonadati</taxon>
        <taxon>Bacteroidota</taxon>
        <taxon>Cytophagia</taxon>
        <taxon>Cytophagales</taxon>
        <taxon>Fulvivirgaceae</taxon>
        <taxon>Pseudochryseolinea</taxon>
    </lineage>
</organism>
<dbReference type="EMBL" id="QMFY01000012">
    <property type="protein sequence ID" value="RAV99254.1"/>
    <property type="molecule type" value="Genomic_DNA"/>
</dbReference>
<dbReference type="InterPro" id="IPR050570">
    <property type="entry name" value="Cell_wall_metabolism_enzyme"/>
</dbReference>
<dbReference type="Proteomes" id="UP000251889">
    <property type="component" value="Unassembled WGS sequence"/>
</dbReference>
<accession>A0A364XYB4</accession>
<dbReference type="CDD" id="cd12797">
    <property type="entry name" value="M23_peptidase"/>
    <property type="match status" value="1"/>
</dbReference>
<gene>
    <name evidence="2" type="ORF">DQQ10_20380</name>
</gene>
<proteinExistence type="predicted"/>
<dbReference type="InterPro" id="IPR016047">
    <property type="entry name" value="M23ase_b-sheet_dom"/>
</dbReference>
<comment type="caution">
    <text evidence="2">The sequence shown here is derived from an EMBL/GenBank/DDBJ whole genome shotgun (WGS) entry which is preliminary data.</text>
</comment>
<dbReference type="PROSITE" id="PS51257">
    <property type="entry name" value="PROKAR_LIPOPROTEIN"/>
    <property type="match status" value="1"/>
</dbReference>
<dbReference type="PANTHER" id="PTHR21666">
    <property type="entry name" value="PEPTIDASE-RELATED"/>
    <property type="match status" value="1"/>
</dbReference>
<protein>
    <recommendedName>
        <fullName evidence="1">M23ase beta-sheet core domain-containing protein</fullName>
    </recommendedName>
</protein>
<dbReference type="Gene3D" id="2.70.70.10">
    <property type="entry name" value="Glucose Permease (Domain IIA)"/>
    <property type="match status" value="1"/>
</dbReference>
<sequence>MRKILYVVVSMILLSCNGIKSIKSAFIKKSPYEHYVQRLENAQLDKTVLASSWIDAGKRALQDSITISLPFTEGGSFQAGIPEARSYSFAARDGQVLQVSAKIKSAQSAAMFVDLFARTDTTWTALAHGDSTLQLSYEFEKDQQCLIRIQPELLVNTYYTITITMTPVLVNPVQGASNKSIGSFYGDARDGGKRKHESVDIFAPKGTPVVAPTAGRITRVGTSTLGGKVVWMQDGKRGNSYYFAHLDEQLVKPGVNVKQGDTLGLVGNTGNAKYTPSHLHFGIYQTKSKDPIHYILTMDKLDNPSPLDTAFNFQPYRVIQKNALLRVGPDVKQGVREKLSKDTYVRVLAQTKTWYRVALPDNRQGFLPKSIGSTDKGRLIRLKSDATLLSESKDDAAPLEHLQKSSTVEILARFKNFDFVKTKAGQTGWIMAL</sequence>